<dbReference type="PIRSF" id="PIRSF037093">
    <property type="entry name" value="Coatomer_gamma_subunit"/>
    <property type="match status" value="1"/>
</dbReference>
<evidence type="ECO:0000313" key="20">
    <source>
        <dbReference type="WBParaSite" id="BXY_0763600.1"/>
    </source>
</evidence>
<dbReference type="InterPro" id="IPR016024">
    <property type="entry name" value="ARM-type_fold"/>
</dbReference>
<dbReference type="GO" id="GO:0006891">
    <property type="term" value="P:intra-Golgi vesicle-mediated transport"/>
    <property type="evidence" value="ECO:0007669"/>
    <property type="project" value="TreeGrafter"/>
</dbReference>
<keyword evidence="11 12" id="KW-0968">Cytoplasmic vesicle</keyword>
<sequence length="877" mass="97398">MRKDKKDEEAGTGNPYAHLDKTSVFQEARAFNKTPIVVRECNATLCKILYLIQNGESIGKTEATDTFFAITKLWQCKDATLRRLVFLAIKELSPYANDVIIVISSLTKDMTGNEDVYRGPAIRALCRITDSGMLQAIERYMKQAIVDKVPSVSSAALVSSVHLMKKSPEVIRRWANEVQEAVNSENPMVQYHALGLLYQIRSSDKLAVSKLLHKFGKSGMRSPLALCYLIRIAAKLILEEEGTDRIPLTFIESCLRHKSEMVTYEAASAIVRLPNITSGELAGAVNVLQMFCSSPKPSLRFAAVRTLNKISINYPQAVMSCNVDLEQLITDQNRSIATLAITTLLKTGAESSVERLMKQISSFVNEIVDEFKVVVVEAIRSLCSRYPRKHATMMMFLSAMLRDDGGLEYKKALVDTVISIIEENPETRETGLVHLCEFIEDCEHSSLASRVLHILGTEGPITSSPEKYIRFIYNRVVLEATEIRAAAVTALARFGALCPKLRPSIEVLLKRCLLDTDDEVRDRATFFLRTLQSEDSDAINKYIISPLQVSDVGLEHAAQDYVKSKQFDKSFDLKVVPVSAAPITLTESKPSSLSVEPVVKKEEKNKSSRQDFFAQQLFAIADFSDLGPLFRSSKQIELTESVTEYAVTLIKHTFAENIILQFDCKNTCNDQLLENVHVSLEPTEEEGWRVVKTLPLSALPYGSEKGTTYILLGMPEDGGVSGTFSATLKFNVRDVDPTTGEPESDDVYDDTFALEEVSISLSDHILAVQKPNFSGVWDQLGEENEYNETFALPVASLQEAVTKLQQYLGMAACEHSDKIPEGKSQHQLLLSGVFRGGLDVLARIRLAQDPVEQVVNMNVIVRSEDANLSELVGASIS</sequence>
<dbReference type="PANTHER" id="PTHR10261">
    <property type="entry name" value="COATOMER SUBUNIT GAMMA"/>
    <property type="match status" value="1"/>
</dbReference>
<dbReference type="InterPro" id="IPR032154">
    <property type="entry name" value="Coatomer_g_Cpla"/>
</dbReference>
<evidence type="ECO:0000256" key="4">
    <source>
        <dbReference type="ARBA" id="ARBA00022448"/>
    </source>
</evidence>
<accession>A0A1I7S3Q5</accession>
<feature type="domain" description="Coatomer gamma subunit appendage Ig-like subdomain" evidence="14">
    <location>
        <begin position="613"/>
        <end position="759"/>
    </location>
</feature>
<dbReference type="InterPro" id="IPR002553">
    <property type="entry name" value="Clathrin/coatomer_adapt-like_N"/>
</dbReference>
<dbReference type="FunFam" id="2.60.40.1480:FF:000001">
    <property type="entry name" value="Coatomer subunit gamma"/>
    <property type="match status" value="1"/>
</dbReference>
<dbReference type="FunFam" id="1.25.10.10:FF:000071">
    <property type="entry name" value="Coatomer subunit gamma"/>
    <property type="match status" value="1"/>
</dbReference>
<dbReference type="InterPro" id="IPR012295">
    <property type="entry name" value="TBP_dom_sf"/>
</dbReference>
<dbReference type="WBParaSite" id="BXY_0763600.1">
    <property type="protein sequence ID" value="BXY_0763600.1"/>
    <property type="gene ID" value="BXY_0763600"/>
</dbReference>
<feature type="domain" description="Coatomer subunit gamma C-terminal" evidence="15">
    <location>
        <begin position="762"/>
        <end position="875"/>
    </location>
</feature>
<evidence type="ECO:0000256" key="1">
    <source>
        <dbReference type="ARBA" id="ARBA00004255"/>
    </source>
</evidence>
<evidence type="ECO:0000256" key="2">
    <source>
        <dbReference type="ARBA" id="ARBA00010720"/>
    </source>
</evidence>
<comment type="similarity">
    <text evidence="2 12">Belongs to the COPG family.</text>
</comment>
<dbReference type="InterPro" id="IPR013041">
    <property type="entry name" value="Clathrin_app_Ig-like_sf"/>
</dbReference>
<dbReference type="InterPro" id="IPR009028">
    <property type="entry name" value="Coatomer/calthrin_app_sub_C"/>
</dbReference>
<keyword evidence="4 12" id="KW-0813">Transport</keyword>
<evidence type="ECO:0000256" key="9">
    <source>
        <dbReference type="ARBA" id="ARBA00023034"/>
    </source>
</evidence>
<dbReference type="GO" id="GO:0006888">
    <property type="term" value="P:endoplasmic reticulum to Golgi vesicle-mediated transport"/>
    <property type="evidence" value="ECO:0007669"/>
    <property type="project" value="TreeGrafter"/>
</dbReference>
<reference evidence="17" key="2">
    <citation type="submission" date="2020-08" db="EMBL/GenBank/DDBJ databases">
        <authorList>
            <person name="Kikuchi T."/>
        </authorList>
    </citation>
    <scope>NUCLEOTIDE SEQUENCE</scope>
    <source>
        <strain evidence="16">Ka4C1</strain>
    </source>
</reference>
<keyword evidence="6" id="KW-0677">Repeat</keyword>
<dbReference type="Gene3D" id="3.30.310.10">
    <property type="entry name" value="TATA-Binding Protein"/>
    <property type="match status" value="1"/>
</dbReference>
<evidence type="ECO:0000256" key="12">
    <source>
        <dbReference type="PIRNR" id="PIRNR037093"/>
    </source>
</evidence>
<dbReference type="FunFam" id="3.30.310.10:FF:000011">
    <property type="entry name" value="Coatomer subunit gamma"/>
    <property type="match status" value="1"/>
</dbReference>
<evidence type="ECO:0000256" key="8">
    <source>
        <dbReference type="ARBA" id="ARBA00022927"/>
    </source>
</evidence>
<dbReference type="Pfam" id="PF16381">
    <property type="entry name" value="Coatomer_g_Cpla"/>
    <property type="match status" value="1"/>
</dbReference>
<evidence type="ECO:0000313" key="18">
    <source>
        <dbReference type="Proteomes" id="UP000095284"/>
    </source>
</evidence>
<dbReference type="EMBL" id="CAJFCV020000004">
    <property type="protein sequence ID" value="CAG9116463.1"/>
    <property type="molecule type" value="Genomic_DNA"/>
</dbReference>
<dbReference type="Pfam" id="PF08752">
    <property type="entry name" value="COP-gamma_platf"/>
    <property type="match status" value="1"/>
</dbReference>
<keyword evidence="8 12" id="KW-0653">Protein transport</keyword>
<evidence type="ECO:0000313" key="19">
    <source>
        <dbReference type="Proteomes" id="UP000659654"/>
    </source>
</evidence>
<dbReference type="OrthoDB" id="1074925at2759"/>
<keyword evidence="7 12" id="KW-0931">ER-Golgi transport</keyword>
<protein>
    <recommendedName>
        <fullName evidence="12">Coatomer subunit gamma</fullName>
    </recommendedName>
</protein>
<evidence type="ECO:0000259" key="14">
    <source>
        <dbReference type="Pfam" id="PF08752"/>
    </source>
</evidence>
<dbReference type="GO" id="GO:0005198">
    <property type="term" value="F:structural molecule activity"/>
    <property type="evidence" value="ECO:0007669"/>
    <property type="project" value="InterPro"/>
</dbReference>
<reference evidence="20" key="1">
    <citation type="submission" date="2016-11" db="UniProtKB">
        <authorList>
            <consortium name="WormBaseParasite"/>
        </authorList>
    </citation>
    <scope>IDENTIFICATION</scope>
</reference>
<comment type="subcellular location">
    <subcellularLocation>
        <location evidence="12">Cytoplasm</location>
    </subcellularLocation>
    <subcellularLocation>
        <location evidence="1 12">Golgi apparatus membrane</location>
        <topology evidence="1 12">Peripheral membrane protein</topology>
        <orientation evidence="1 12">Cytoplasmic side</orientation>
    </subcellularLocation>
    <subcellularLocation>
        <location evidence="12">Cytoplasmic vesicle</location>
        <location evidence="12">COPI-coated vesicle membrane</location>
        <topology evidence="12">Peripheral membrane protein</topology>
        <orientation evidence="12">Cytoplasmic side</orientation>
    </subcellularLocation>
</comment>
<dbReference type="SUPFAM" id="SSF55711">
    <property type="entry name" value="Subdomain of clathrin and coatomer appendage domain"/>
    <property type="match status" value="1"/>
</dbReference>
<evidence type="ECO:0000256" key="3">
    <source>
        <dbReference type="ARBA" id="ARBA00011775"/>
    </source>
</evidence>
<evidence type="ECO:0000259" key="13">
    <source>
        <dbReference type="Pfam" id="PF01602"/>
    </source>
</evidence>
<dbReference type="Gene3D" id="2.60.40.1480">
    <property type="entry name" value="Coatomer, gamma subunit, appendage domain"/>
    <property type="match status" value="1"/>
</dbReference>
<dbReference type="GO" id="GO:0005783">
    <property type="term" value="C:endoplasmic reticulum"/>
    <property type="evidence" value="ECO:0007669"/>
    <property type="project" value="TreeGrafter"/>
</dbReference>
<dbReference type="SUPFAM" id="SSF48371">
    <property type="entry name" value="ARM repeat"/>
    <property type="match status" value="1"/>
</dbReference>
<evidence type="ECO:0000259" key="15">
    <source>
        <dbReference type="Pfam" id="PF16381"/>
    </source>
</evidence>
<comment type="function">
    <text evidence="12">The coatomer is a cytosolic protein complex that binds to dilysine motifs and reversibly associates with Golgi non-clathrin-coated vesicles, which further mediate biosynthetic protein transport from the ER, via the Golgi up to the trans Golgi network. Coatomer complex is required for budding from Golgi membranes, and is essential for the retrograde Golgi-to-ER transport of dilysine-tagged proteins.</text>
</comment>
<evidence type="ECO:0000256" key="7">
    <source>
        <dbReference type="ARBA" id="ARBA00022892"/>
    </source>
</evidence>
<dbReference type="GO" id="GO:0000139">
    <property type="term" value="C:Golgi membrane"/>
    <property type="evidence" value="ECO:0007669"/>
    <property type="project" value="UniProtKB-SubCell"/>
</dbReference>
<dbReference type="Proteomes" id="UP000659654">
    <property type="component" value="Unassembled WGS sequence"/>
</dbReference>
<feature type="domain" description="Clathrin/coatomer adaptor adaptin-like N-terminal" evidence="13">
    <location>
        <begin position="23"/>
        <end position="534"/>
    </location>
</feature>
<gene>
    <name evidence="16" type="ORF">BXYJ_LOCUS9439</name>
</gene>
<dbReference type="Proteomes" id="UP000582659">
    <property type="component" value="Unassembled WGS sequence"/>
</dbReference>
<dbReference type="SUPFAM" id="SSF49348">
    <property type="entry name" value="Clathrin adaptor appendage domain"/>
    <property type="match status" value="1"/>
</dbReference>
<dbReference type="Proteomes" id="UP000095284">
    <property type="component" value="Unplaced"/>
</dbReference>
<evidence type="ECO:0000256" key="5">
    <source>
        <dbReference type="ARBA" id="ARBA00022490"/>
    </source>
</evidence>
<organism evidence="18 20">
    <name type="scientific">Bursaphelenchus xylophilus</name>
    <name type="common">Pinewood nematode worm</name>
    <name type="synonym">Aphelenchoides xylophilus</name>
    <dbReference type="NCBI Taxonomy" id="6326"/>
    <lineage>
        <taxon>Eukaryota</taxon>
        <taxon>Metazoa</taxon>
        <taxon>Ecdysozoa</taxon>
        <taxon>Nematoda</taxon>
        <taxon>Chromadorea</taxon>
        <taxon>Rhabditida</taxon>
        <taxon>Tylenchina</taxon>
        <taxon>Tylenchomorpha</taxon>
        <taxon>Aphelenchoidea</taxon>
        <taxon>Aphelenchoididae</taxon>
        <taxon>Bursaphelenchus</taxon>
    </lineage>
</organism>
<dbReference type="GO" id="GO:0006886">
    <property type="term" value="P:intracellular protein transport"/>
    <property type="evidence" value="ECO:0007669"/>
    <property type="project" value="InterPro"/>
</dbReference>
<dbReference type="SMR" id="A0A1I7S3Q5"/>
<dbReference type="PANTHER" id="PTHR10261:SF0">
    <property type="entry name" value="COATOMER SUBUNIT GAMMA-2"/>
    <property type="match status" value="1"/>
</dbReference>
<dbReference type="EMBL" id="CAJFDI010000004">
    <property type="protein sequence ID" value="CAD5226894.1"/>
    <property type="molecule type" value="Genomic_DNA"/>
</dbReference>
<evidence type="ECO:0000256" key="10">
    <source>
        <dbReference type="ARBA" id="ARBA00023136"/>
    </source>
</evidence>
<dbReference type="eggNOG" id="KOG1078">
    <property type="taxonomic scope" value="Eukaryota"/>
</dbReference>
<comment type="subunit">
    <text evidence="3">Oligomeric complex that consists of at least the alpha, beta, beta', gamma, delta, epsilon and zeta subunits.</text>
</comment>
<evidence type="ECO:0000256" key="11">
    <source>
        <dbReference type="ARBA" id="ARBA00023329"/>
    </source>
</evidence>
<dbReference type="InterPro" id="IPR013040">
    <property type="entry name" value="Coatomer_gsu_app_Ig-like_dom"/>
</dbReference>
<name>A0A1I7S3Q5_BURXY</name>
<keyword evidence="9 12" id="KW-0333">Golgi apparatus</keyword>
<dbReference type="GO" id="GO:0009306">
    <property type="term" value="P:protein secretion"/>
    <property type="evidence" value="ECO:0007669"/>
    <property type="project" value="TreeGrafter"/>
</dbReference>
<keyword evidence="10 12" id="KW-0472">Membrane</keyword>
<dbReference type="Pfam" id="PF01602">
    <property type="entry name" value="Adaptin_N"/>
    <property type="match status" value="1"/>
</dbReference>
<dbReference type="InterPro" id="IPR011989">
    <property type="entry name" value="ARM-like"/>
</dbReference>
<dbReference type="GO" id="GO:0030126">
    <property type="term" value="C:COPI vesicle coat"/>
    <property type="evidence" value="ECO:0007669"/>
    <property type="project" value="InterPro"/>
</dbReference>
<keyword evidence="5 12" id="KW-0963">Cytoplasm</keyword>
<keyword evidence="19" id="KW-1185">Reference proteome</keyword>
<evidence type="ECO:0000313" key="17">
    <source>
        <dbReference type="EMBL" id="CAG9116463.1"/>
    </source>
</evidence>
<dbReference type="InterPro" id="IPR017106">
    <property type="entry name" value="Coatomer_gsu"/>
</dbReference>
<dbReference type="InterPro" id="IPR037067">
    <property type="entry name" value="Coatomer_gsu_app_sf"/>
</dbReference>
<proteinExistence type="inferred from homology"/>
<dbReference type="Gene3D" id="1.25.10.10">
    <property type="entry name" value="Leucine-rich Repeat Variant"/>
    <property type="match status" value="2"/>
</dbReference>
<evidence type="ECO:0000256" key="6">
    <source>
        <dbReference type="ARBA" id="ARBA00022737"/>
    </source>
</evidence>
<dbReference type="AlphaFoldDB" id="A0A1I7S3Q5"/>
<dbReference type="GO" id="GO:0072384">
    <property type="term" value="P:organelle transport along microtubule"/>
    <property type="evidence" value="ECO:0007669"/>
    <property type="project" value="TreeGrafter"/>
</dbReference>
<dbReference type="GO" id="GO:0005793">
    <property type="term" value="C:endoplasmic reticulum-Golgi intermediate compartment"/>
    <property type="evidence" value="ECO:0007669"/>
    <property type="project" value="TreeGrafter"/>
</dbReference>
<evidence type="ECO:0000313" key="16">
    <source>
        <dbReference type="EMBL" id="CAD5226894.1"/>
    </source>
</evidence>